<feature type="domain" description="Phospholipid/glycerol acyltransferase" evidence="6">
    <location>
        <begin position="1"/>
        <end position="130"/>
    </location>
</feature>
<dbReference type="InterPro" id="IPR002123">
    <property type="entry name" value="Plipid/glycerol_acylTrfase"/>
</dbReference>
<keyword evidence="3" id="KW-0808">Transferase</keyword>
<evidence type="ECO:0000256" key="2">
    <source>
        <dbReference type="ARBA" id="ARBA00007937"/>
    </source>
</evidence>
<dbReference type="InterPro" id="IPR022284">
    <property type="entry name" value="GPAT/DHAPAT"/>
</dbReference>
<sequence length="199" mass="22486">MLLMPTHRSYMDFLLTSYVCYQFNLPLPVIAAGLDFLGLQFLSKLLRNSGAFFIRRSFGEDRLYWAVFTEYVQSLLLGGEAPLEFFLEGTRSRTAKSLNPKLGLLQTSLELYFTGQVPDVTIVPIAISYDRTLEETLYAYELLGIPKPKESTSGLMKARSLLNDNFGSVYFNIIDPMSVQEFCGNAVDRSLHSLEPRLA</sequence>
<protein>
    <submittedName>
        <fullName evidence="8">Dihydroxyacetone phosphate acyltransferase-like</fullName>
    </submittedName>
</protein>
<evidence type="ECO:0000256" key="1">
    <source>
        <dbReference type="ARBA" id="ARBA00004184"/>
    </source>
</evidence>
<dbReference type="Pfam" id="PF19277">
    <property type="entry name" value="GPAT_C"/>
    <property type="match status" value="1"/>
</dbReference>
<evidence type="ECO:0000256" key="3">
    <source>
        <dbReference type="ARBA" id="ARBA00022679"/>
    </source>
</evidence>
<comment type="subcellular location">
    <subcellularLocation>
        <location evidence="1">Endomembrane system</location>
        <topology evidence="1">Peripheral membrane protein</topology>
    </subcellularLocation>
</comment>
<proteinExistence type="inferred from homology"/>
<dbReference type="SMART" id="SM00563">
    <property type="entry name" value="PlsC"/>
    <property type="match status" value="1"/>
</dbReference>
<dbReference type="PANTHER" id="PTHR12563">
    <property type="entry name" value="GLYCEROL-3-PHOSPHATE ACYLTRANSFERASE"/>
    <property type="match status" value="1"/>
</dbReference>
<gene>
    <name evidence="8" type="primary">LOC106472033</name>
</gene>
<dbReference type="CDD" id="cd07993">
    <property type="entry name" value="LPLAT_DHAPAT-like"/>
    <property type="match status" value="1"/>
</dbReference>
<dbReference type="Pfam" id="PF01553">
    <property type="entry name" value="Acyltransferase"/>
    <property type="match status" value="1"/>
</dbReference>
<keyword evidence="4" id="KW-0472">Membrane</keyword>
<dbReference type="Proteomes" id="UP000694941">
    <property type="component" value="Unplaced"/>
</dbReference>
<evidence type="ECO:0000313" key="7">
    <source>
        <dbReference type="Proteomes" id="UP000694941"/>
    </source>
</evidence>
<dbReference type="RefSeq" id="XP_013788116.2">
    <property type="nucleotide sequence ID" value="XM_013932662.2"/>
</dbReference>
<keyword evidence="5" id="KW-0012">Acyltransferase</keyword>
<keyword evidence="7" id="KW-1185">Reference proteome</keyword>
<dbReference type="PANTHER" id="PTHR12563:SF17">
    <property type="entry name" value="DIHYDROXYACETONE PHOSPHATE ACYLTRANSFERASE"/>
    <property type="match status" value="1"/>
</dbReference>
<evidence type="ECO:0000313" key="8">
    <source>
        <dbReference type="RefSeq" id="XP_013788116.2"/>
    </source>
</evidence>
<reference evidence="8" key="1">
    <citation type="submission" date="2025-08" db="UniProtKB">
        <authorList>
            <consortium name="RefSeq"/>
        </authorList>
    </citation>
    <scope>IDENTIFICATION</scope>
    <source>
        <tissue evidence="8">Muscle</tissue>
    </source>
</reference>
<evidence type="ECO:0000256" key="5">
    <source>
        <dbReference type="ARBA" id="ARBA00023315"/>
    </source>
</evidence>
<organism evidence="7 8">
    <name type="scientific">Limulus polyphemus</name>
    <name type="common">Atlantic horseshoe crab</name>
    <dbReference type="NCBI Taxonomy" id="6850"/>
    <lineage>
        <taxon>Eukaryota</taxon>
        <taxon>Metazoa</taxon>
        <taxon>Ecdysozoa</taxon>
        <taxon>Arthropoda</taxon>
        <taxon>Chelicerata</taxon>
        <taxon>Merostomata</taxon>
        <taxon>Xiphosura</taxon>
        <taxon>Limulidae</taxon>
        <taxon>Limulus</taxon>
    </lineage>
</organism>
<dbReference type="SUPFAM" id="SSF69593">
    <property type="entry name" value="Glycerol-3-phosphate (1)-acyltransferase"/>
    <property type="match status" value="1"/>
</dbReference>
<comment type="similarity">
    <text evidence="2">Belongs to the GPAT/DAPAT family.</text>
</comment>
<accession>A0ABM1BT23</accession>
<dbReference type="InterPro" id="IPR045520">
    <property type="entry name" value="GPAT/DHAPAT_C"/>
</dbReference>
<dbReference type="InterPro" id="IPR041728">
    <property type="entry name" value="GPAT/DHAPAT_LPLAT"/>
</dbReference>
<name>A0ABM1BT23_LIMPO</name>
<evidence type="ECO:0000256" key="4">
    <source>
        <dbReference type="ARBA" id="ARBA00023136"/>
    </source>
</evidence>
<evidence type="ECO:0000259" key="6">
    <source>
        <dbReference type="SMART" id="SM00563"/>
    </source>
</evidence>
<dbReference type="GeneID" id="106472033"/>